<dbReference type="PANTHER" id="PTHR22916:SF3">
    <property type="entry name" value="UDP-GLCNAC:BETAGAL BETA-1,3-N-ACETYLGLUCOSAMINYLTRANSFERASE-LIKE PROTEIN 1"/>
    <property type="match status" value="1"/>
</dbReference>
<dbReference type="EMBL" id="QSUL01000015">
    <property type="protein sequence ID" value="RGN32025.1"/>
    <property type="molecule type" value="Genomic_DNA"/>
</dbReference>
<dbReference type="InterPro" id="IPR001173">
    <property type="entry name" value="Glyco_trans_2-like"/>
</dbReference>
<dbReference type="Pfam" id="PF00535">
    <property type="entry name" value="Glycos_transf_2"/>
    <property type="match status" value="1"/>
</dbReference>
<dbReference type="CDD" id="cd00761">
    <property type="entry name" value="Glyco_tranf_GTA_type"/>
    <property type="match status" value="1"/>
</dbReference>
<dbReference type="SUPFAM" id="SSF53448">
    <property type="entry name" value="Nucleotide-diphospho-sugar transferases"/>
    <property type="match status" value="1"/>
</dbReference>
<dbReference type="Gene3D" id="3.90.550.10">
    <property type="entry name" value="Spore Coat Polysaccharide Biosynthesis Protein SpsA, Chain A"/>
    <property type="match status" value="1"/>
</dbReference>
<dbReference type="AlphaFoldDB" id="A0A3E5B3H6"/>
<gene>
    <name evidence="2" type="ORF">DXB65_19490</name>
</gene>
<dbReference type="GO" id="GO:0016758">
    <property type="term" value="F:hexosyltransferase activity"/>
    <property type="evidence" value="ECO:0007669"/>
    <property type="project" value="UniProtKB-ARBA"/>
</dbReference>
<proteinExistence type="predicted"/>
<dbReference type="RefSeq" id="WP_009129723.1">
    <property type="nucleotide sequence ID" value="NZ_CABKRN010000002.1"/>
</dbReference>
<reference evidence="2 3" key="1">
    <citation type="submission" date="2018-08" db="EMBL/GenBank/DDBJ databases">
        <title>A genome reference for cultivated species of the human gut microbiota.</title>
        <authorList>
            <person name="Zou Y."/>
            <person name="Xue W."/>
            <person name="Luo G."/>
        </authorList>
    </citation>
    <scope>NUCLEOTIDE SEQUENCE [LARGE SCALE GENOMIC DNA]</scope>
    <source>
        <strain evidence="2 3">OM05-15BH</strain>
    </source>
</reference>
<comment type="caution">
    <text evidence="2">The sequence shown here is derived from an EMBL/GenBank/DDBJ whole genome shotgun (WGS) entry which is preliminary data.</text>
</comment>
<dbReference type="PANTHER" id="PTHR22916">
    <property type="entry name" value="GLYCOSYLTRANSFERASE"/>
    <property type="match status" value="1"/>
</dbReference>
<name>A0A3E5B3H6_9BACE</name>
<feature type="domain" description="Glycosyltransferase 2-like" evidence="1">
    <location>
        <begin position="4"/>
        <end position="118"/>
    </location>
</feature>
<accession>A0A3E5B3H6</accession>
<keyword evidence="2" id="KW-0808">Transferase</keyword>
<protein>
    <submittedName>
        <fullName evidence="2">Glycosyltransferase</fullName>
    </submittedName>
</protein>
<dbReference type="InterPro" id="IPR029044">
    <property type="entry name" value="Nucleotide-diphossugar_trans"/>
</dbReference>
<organism evidence="2 3">
    <name type="scientific">Bacteroides oleiciplenus</name>
    <dbReference type="NCBI Taxonomy" id="626931"/>
    <lineage>
        <taxon>Bacteria</taxon>
        <taxon>Pseudomonadati</taxon>
        <taxon>Bacteroidota</taxon>
        <taxon>Bacteroidia</taxon>
        <taxon>Bacteroidales</taxon>
        <taxon>Bacteroidaceae</taxon>
        <taxon>Bacteroides</taxon>
    </lineage>
</organism>
<evidence type="ECO:0000313" key="3">
    <source>
        <dbReference type="Proteomes" id="UP000260983"/>
    </source>
</evidence>
<sequence length="325" mass="38142">MKISIIIPAYNAEKHIRKCILSALQQNIAPDEYEIITINDGSTDQTADIIQGLSKEHPTIKSITTPNQGVSAARNLGMSIARGEVILFADADDYFCTNSLAQIYEAVQENHLDILLFDYNHWGSQDKLLKGFDYDARKFCPQDIVSGKSFIKTGYMPAAVWMLAYRREYMLKMEFTFINIRHEDEEFIPRVFYFAEKIMHLPLTCYNYVQNETSFMQNYKEYGLFDKIKAMDSLNRFIKEHVKEEDISFALSEHISLRLMENLNNSFAIKSRAQWKMVKQMKKAGLTPLVHAKREGRYSFLYKYFPIAFIVYYRHKYLKRQRRQS</sequence>
<evidence type="ECO:0000313" key="2">
    <source>
        <dbReference type="EMBL" id="RGN32025.1"/>
    </source>
</evidence>
<evidence type="ECO:0000259" key="1">
    <source>
        <dbReference type="Pfam" id="PF00535"/>
    </source>
</evidence>
<dbReference type="Proteomes" id="UP000260983">
    <property type="component" value="Unassembled WGS sequence"/>
</dbReference>